<evidence type="ECO:0000259" key="1">
    <source>
        <dbReference type="PROSITE" id="PS50532"/>
    </source>
</evidence>
<keyword evidence="3" id="KW-1185">Reference proteome</keyword>
<accession>A0A1I6EEG1</accession>
<dbReference type="InterPro" id="IPR036388">
    <property type="entry name" value="WH-like_DNA-bd_sf"/>
</dbReference>
<proteinExistence type="predicted"/>
<dbReference type="PROSITE" id="PS50532">
    <property type="entry name" value="HTH_IS408"/>
    <property type="match status" value="1"/>
</dbReference>
<dbReference type="InterPro" id="IPR017895">
    <property type="entry name" value="HTH_IS408/IS1162_type"/>
</dbReference>
<feature type="domain" description="HTH IS408-type" evidence="1">
    <location>
        <begin position="4"/>
        <end position="84"/>
    </location>
</feature>
<dbReference type="EMBL" id="FOYM01000037">
    <property type="protein sequence ID" value="SFR15921.1"/>
    <property type="molecule type" value="Genomic_DNA"/>
</dbReference>
<evidence type="ECO:0000313" key="3">
    <source>
        <dbReference type="Proteomes" id="UP000199584"/>
    </source>
</evidence>
<name>A0A1I6EEG1_9FIRM</name>
<sequence>MRKISEILRLKSMGLGVRQIARSLGLAHSTVGEYLRRAKAAGLSWPLPEGMDETAVETLLFPGNNSPGTKGKTEPDFNLVHRELRRKGVTCRS</sequence>
<protein>
    <recommendedName>
        <fullName evidence="1">HTH IS408-type domain-containing protein</fullName>
    </recommendedName>
</protein>
<dbReference type="STRING" id="39060.SAMN05660706_13732"/>
<dbReference type="AlphaFoldDB" id="A0A1I6EEG1"/>
<dbReference type="Proteomes" id="UP000199584">
    <property type="component" value="Unassembled WGS sequence"/>
</dbReference>
<dbReference type="Gene3D" id="1.10.10.10">
    <property type="entry name" value="Winged helix-like DNA-binding domain superfamily/Winged helix DNA-binding domain"/>
    <property type="match status" value="1"/>
</dbReference>
<organism evidence="2 3">
    <name type="scientific">Desulfoscipio geothermicus DSM 3669</name>
    <dbReference type="NCBI Taxonomy" id="1121426"/>
    <lineage>
        <taxon>Bacteria</taxon>
        <taxon>Bacillati</taxon>
        <taxon>Bacillota</taxon>
        <taxon>Clostridia</taxon>
        <taxon>Eubacteriales</taxon>
        <taxon>Desulfallaceae</taxon>
        <taxon>Desulfoscipio</taxon>
    </lineage>
</organism>
<gene>
    <name evidence="2" type="ORF">SAMN05660706_13732</name>
</gene>
<reference evidence="3" key="1">
    <citation type="submission" date="2016-10" db="EMBL/GenBank/DDBJ databases">
        <authorList>
            <person name="Varghese N."/>
            <person name="Submissions S."/>
        </authorList>
    </citation>
    <scope>NUCLEOTIDE SEQUENCE [LARGE SCALE GENOMIC DNA]</scope>
    <source>
        <strain evidence="3">DSM 3669</strain>
    </source>
</reference>
<evidence type="ECO:0000313" key="2">
    <source>
        <dbReference type="EMBL" id="SFR15921.1"/>
    </source>
</evidence>